<dbReference type="EMBL" id="QAPG01000014">
    <property type="protein sequence ID" value="TDZ38802.1"/>
    <property type="molecule type" value="Genomic_DNA"/>
</dbReference>
<gene>
    <name evidence="2" type="ORF">C8035_v006553</name>
</gene>
<protein>
    <submittedName>
        <fullName evidence="2">Uncharacterized protein</fullName>
    </submittedName>
</protein>
<organism evidence="2 3">
    <name type="scientific">Colletotrichum spinosum</name>
    <dbReference type="NCBI Taxonomy" id="1347390"/>
    <lineage>
        <taxon>Eukaryota</taxon>
        <taxon>Fungi</taxon>
        <taxon>Dikarya</taxon>
        <taxon>Ascomycota</taxon>
        <taxon>Pezizomycotina</taxon>
        <taxon>Sordariomycetes</taxon>
        <taxon>Hypocreomycetidae</taxon>
        <taxon>Glomerellales</taxon>
        <taxon>Glomerellaceae</taxon>
        <taxon>Colletotrichum</taxon>
        <taxon>Colletotrichum orbiculare species complex</taxon>
    </lineage>
</organism>
<name>A0A4R8QIS7_9PEZI</name>
<keyword evidence="3" id="KW-1185">Reference proteome</keyword>
<sequence>MGSNDSSARLGSQTIDFGAARSPSEPGRVESSETRCIGCFQLRHETRTDAVVSPIALHGGRELRPGPHDELG</sequence>
<dbReference type="Proteomes" id="UP000295083">
    <property type="component" value="Unassembled WGS sequence"/>
</dbReference>
<feature type="region of interest" description="Disordered" evidence="1">
    <location>
        <begin position="1"/>
        <end position="33"/>
    </location>
</feature>
<reference evidence="2 3" key="1">
    <citation type="submission" date="2018-11" db="EMBL/GenBank/DDBJ databases">
        <title>Genome sequence and assembly of Colletotrichum spinosum.</title>
        <authorList>
            <person name="Gan P."/>
            <person name="Shirasu K."/>
        </authorList>
    </citation>
    <scope>NUCLEOTIDE SEQUENCE [LARGE SCALE GENOMIC DNA]</scope>
    <source>
        <strain evidence="2 3">CBS 515.97</strain>
    </source>
</reference>
<accession>A0A4R8QIS7</accession>
<evidence type="ECO:0000256" key="1">
    <source>
        <dbReference type="SAM" id="MobiDB-lite"/>
    </source>
</evidence>
<dbReference type="AlphaFoldDB" id="A0A4R8QIS7"/>
<comment type="caution">
    <text evidence="2">The sequence shown here is derived from an EMBL/GenBank/DDBJ whole genome shotgun (WGS) entry which is preliminary data.</text>
</comment>
<feature type="compositionally biased region" description="Polar residues" evidence="1">
    <location>
        <begin position="1"/>
        <end position="15"/>
    </location>
</feature>
<proteinExistence type="predicted"/>
<evidence type="ECO:0000313" key="3">
    <source>
        <dbReference type="Proteomes" id="UP000295083"/>
    </source>
</evidence>
<evidence type="ECO:0000313" key="2">
    <source>
        <dbReference type="EMBL" id="TDZ38802.1"/>
    </source>
</evidence>